<evidence type="ECO:0000313" key="1">
    <source>
        <dbReference type="EMBL" id="PMD64880.1"/>
    </source>
</evidence>
<dbReference type="InParanoid" id="A0A2J6TPD8"/>
<dbReference type="GO" id="GO:0016787">
    <property type="term" value="F:hydrolase activity"/>
    <property type="evidence" value="ECO:0007669"/>
    <property type="project" value="UniProtKB-KW"/>
</dbReference>
<dbReference type="Proteomes" id="UP000235371">
    <property type="component" value="Unassembled WGS sequence"/>
</dbReference>
<keyword evidence="2" id="KW-1185">Reference proteome</keyword>
<dbReference type="EMBL" id="KZ613747">
    <property type="protein sequence ID" value="PMD64880.1"/>
    <property type="molecule type" value="Genomic_DNA"/>
</dbReference>
<gene>
    <name evidence="1" type="ORF">K444DRAFT_608560</name>
</gene>
<dbReference type="OrthoDB" id="3879658at2759"/>
<evidence type="ECO:0000313" key="2">
    <source>
        <dbReference type="Proteomes" id="UP000235371"/>
    </source>
</evidence>
<reference evidence="1 2" key="1">
    <citation type="submission" date="2016-04" db="EMBL/GenBank/DDBJ databases">
        <title>A degradative enzymes factory behind the ericoid mycorrhizal symbiosis.</title>
        <authorList>
            <consortium name="DOE Joint Genome Institute"/>
            <person name="Martino E."/>
            <person name="Morin E."/>
            <person name="Grelet G."/>
            <person name="Kuo A."/>
            <person name="Kohler A."/>
            <person name="Daghino S."/>
            <person name="Barry K."/>
            <person name="Choi C."/>
            <person name="Cichocki N."/>
            <person name="Clum A."/>
            <person name="Copeland A."/>
            <person name="Hainaut M."/>
            <person name="Haridas S."/>
            <person name="Labutti K."/>
            <person name="Lindquist E."/>
            <person name="Lipzen A."/>
            <person name="Khouja H.-R."/>
            <person name="Murat C."/>
            <person name="Ohm R."/>
            <person name="Olson A."/>
            <person name="Spatafora J."/>
            <person name="Veneault-Fourrey C."/>
            <person name="Henrissat B."/>
            <person name="Grigoriev I."/>
            <person name="Martin F."/>
            <person name="Perotto S."/>
        </authorList>
    </citation>
    <scope>NUCLEOTIDE SEQUENCE [LARGE SCALE GENOMIC DNA]</scope>
    <source>
        <strain evidence="1 2">E</strain>
    </source>
</reference>
<keyword evidence="1" id="KW-0378">Hydrolase</keyword>
<dbReference type="AlphaFoldDB" id="A0A2J6TPD8"/>
<accession>A0A2J6TPD8</accession>
<organism evidence="1 2">
    <name type="scientific">Hyaloscypha bicolor E</name>
    <dbReference type="NCBI Taxonomy" id="1095630"/>
    <lineage>
        <taxon>Eukaryota</taxon>
        <taxon>Fungi</taxon>
        <taxon>Dikarya</taxon>
        <taxon>Ascomycota</taxon>
        <taxon>Pezizomycotina</taxon>
        <taxon>Leotiomycetes</taxon>
        <taxon>Helotiales</taxon>
        <taxon>Hyaloscyphaceae</taxon>
        <taxon>Hyaloscypha</taxon>
        <taxon>Hyaloscypha bicolor</taxon>
    </lineage>
</organism>
<dbReference type="RefSeq" id="XP_024741784.1">
    <property type="nucleotide sequence ID" value="XM_024879409.1"/>
</dbReference>
<name>A0A2J6TPD8_9HELO</name>
<sequence length="57" mass="5764">MRTLLLSNKRSSQHCVGAATMDTVPGPYTAAATPLACPLSAGGTFNASGFTNADGTY</sequence>
<dbReference type="GeneID" id="36587486"/>
<proteinExistence type="predicted"/>
<protein>
    <submittedName>
        <fullName evidence="1">Glycoside hydrolase family 43 protein</fullName>
    </submittedName>
</protein>